<dbReference type="Pfam" id="PF21680">
    <property type="entry name" value="GIDA_C_1st"/>
    <property type="match status" value="1"/>
</dbReference>
<dbReference type="InterPro" id="IPR040131">
    <property type="entry name" value="MnmG_N"/>
</dbReference>
<reference evidence="12 13" key="1">
    <citation type="journal article" date="2017" name="ISME J.">
        <title>Potential for microbial H2 and metal transformations associated with novel bacteria and archaea in deep terrestrial subsurface sediments.</title>
        <authorList>
            <person name="Hernsdorf A.W."/>
            <person name="Amano Y."/>
            <person name="Miyakawa K."/>
            <person name="Ise K."/>
            <person name="Suzuki Y."/>
            <person name="Anantharaman K."/>
            <person name="Probst A."/>
            <person name="Burstein D."/>
            <person name="Thomas B.C."/>
            <person name="Banfield J.F."/>
        </authorList>
    </citation>
    <scope>NUCLEOTIDE SEQUENCE [LARGE SCALE GENOMIC DNA]</scope>
    <source>
        <strain evidence="12">HGW-Wallbacteria-1</strain>
    </source>
</reference>
<evidence type="ECO:0000256" key="10">
    <source>
        <dbReference type="SAM" id="MobiDB-lite"/>
    </source>
</evidence>
<dbReference type="GO" id="GO:0002098">
    <property type="term" value="P:tRNA wobble uridine modification"/>
    <property type="evidence" value="ECO:0007669"/>
    <property type="project" value="InterPro"/>
</dbReference>
<evidence type="ECO:0000256" key="7">
    <source>
        <dbReference type="ARBA" id="ARBA00023027"/>
    </source>
</evidence>
<dbReference type="PRINTS" id="PR00411">
    <property type="entry name" value="PNDRDTASEI"/>
</dbReference>
<gene>
    <name evidence="12" type="primary">gidA</name>
    <name evidence="12" type="ORF">CVV64_01175</name>
</gene>
<evidence type="ECO:0000256" key="8">
    <source>
        <dbReference type="ARBA" id="ARBA00025948"/>
    </source>
</evidence>
<evidence type="ECO:0000256" key="3">
    <source>
        <dbReference type="ARBA" id="ARBA00020461"/>
    </source>
</evidence>
<comment type="similarity">
    <text evidence="2">Belongs to the MnmG family.</text>
</comment>
<dbReference type="Gene3D" id="1.10.10.1800">
    <property type="entry name" value="tRNA uridine 5-carboxymethylaminomethyl modification enzyme MnmG/GidA"/>
    <property type="match status" value="1"/>
</dbReference>
<dbReference type="Gene3D" id="3.50.50.60">
    <property type="entry name" value="FAD/NAD(P)-binding domain"/>
    <property type="match status" value="2"/>
</dbReference>
<evidence type="ECO:0000256" key="1">
    <source>
        <dbReference type="ARBA" id="ARBA00001974"/>
    </source>
</evidence>
<dbReference type="GO" id="GO:0005829">
    <property type="term" value="C:cytosol"/>
    <property type="evidence" value="ECO:0007669"/>
    <property type="project" value="TreeGrafter"/>
</dbReference>
<dbReference type="Gene3D" id="1.10.150.570">
    <property type="entry name" value="GidA associated domain, C-terminal subdomain"/>
    <property type="match status" value="1"/>
</dbReference>
<dbReference type="SUPFAM" id="SSF51905">
    <property type="entry name" value="FAD/NAD(P)-binding domain"/>
    <property type="match status" value="1"/>
</dbReference>
<dbReference type="InterPro" id="IPR044920">
    <property type="entry name" value="MnmG_C_subdom_sf"/>
</dbReference>
<comment type="cofactor">
    <cofactor evidence="1">
        <name>FAD</name>
        <dbReference type="ChEBI" id="CHEBI:57692"/>
    </cofactor>
</comment>
<dbReference type="Proteomes" id="UP000233256">
    <property type="component" value="Unassembled WGS sequence"/>
</dbReference>
<accession>A0A2N1PUQ0</accession>
<comment type="subunit">
    <text evidence="8">Homodimer. Heterotetramer of two MnmE and two MnmG subunits.</text>
</comment>
<dbReference type="InterPro" id="IPR047001">
    <property type="entry name" value="MnmG_C_subdom"/>
</dbReference>
<dbReference type="GO" id="GO:0050660">
    <property type="term" value="F:flavin adenine dinucleotide binding"/>
    <property type="evidence" value="ECO:0007669"/>
    <property type="project" value="InterPro"/>
</dbReference>
<feature type="domain" description="tRNA uridine 5-carboxymethylaminomethyl modification enzyme C-terminal subdomain" evidence="11">
    <location>
        <begin position="546"/>
        <end position="617"/>
    </location>
</feature>
<dbReference type="PANTHER" id="PTHR11806">
    <property type="entry name" value="GLUCOSE INHIBITED DIVISION PROTEIN A"/>
    <property type="match status" value="1"/>
</dbReference>
<keyword evidence="5" id="KW-0819">tRNA processing</keyword>
<dbReference type="NCBIfam" id="TIGR00136">
    <property type="entry name" value="mnmG_gidA"/>
    <property type="match status" value="1"/>
</dbReference>
<evidence type="ECO:0000256" key="4">
    <source>
        <dbReference type="ARBA" id="ARBA00022630"/>
    </source>
</evidence>
<dbReference type="InterPro" id="IPR004416">
    <property type="entry name" value="MnmG"/>
</dbReference>
<dbReference type="InterPro" id="IPR026904">
    <property type="entry name" value="MnmG_C"/>
</dbReference>
<dbReference type="InterPro" id="IPR049312">
    <property type="entry name" value="GIDA_C_N"/>
</dbReference>
<keyword evidence="7" id="KW-0520">NAD</keyword>
<keyword evidence="6" id="KW-0274">FAD</keyword>
<dbReference type="PROSITE" id="PS01280">
    <property type="entry name" value="GIDA_1"/>
    <property type="match status" value="1"/>
</dbReference>
<name>A0A2N1PUQ0_9BACT</name>
<proteinExistence type="inferred from homology"/>
<comment type="caution">
    <text evidence="12">The sequence shown here is derived from an EMBL/GenBank/DDBJ whole genome shotgun (WGS) entry which is preliminary data.</text>
</comment>
<dbReference type="Pfam" id="PF01134">
    <property type="entry name" value="GIDA"/>
    <property type="match status" value="1"/>
</dbReference>
<evidence type="ECO:0000256" key="5">
    <source>
        <dbReference type="ARBA" id="ARBA00022694"/>
    </source>
</evidence>
<dbReference type="AlphaFoldDB" id="A0A2N1PUQ0"/>
<dbReference type="PANTHER" id="PTHR11806:SF0">
    <property type="entry name" value="PROTEIN MTO1 HOMOLOG, MITOCHONDRIAL"/>
    <property type="match status" value="1"/>
</dbReference>
<sequence>MPFSSSSFDVIVVGLGHAGCEAALASARSGARTLGVTMCLDTPALMACNPSIGGVGKTHLVREVDAMGGAMAEIADRASLSFKVLNTSRGPAVQALRGVVDKVRYQALMKLTLERQPGLQLLEAEVICLHPMQGGGFTVLLNTGLEVTARAVVLATGTYLDSFIIVGSRRFRGGPHGQRAAAELSKSLRRLGFPLDRLQTATPPRVKAASVSLDQMEAVASDEITQGFAHGYGDFVQEKSMDTWLVYTDERTVEAVKDNLSESPLVLGNITDKGPRHCPSIDRKVLRFPDKGRHRIFIEPEGRISGELYLAGLSTGISVKGQKDITRSVRGMENSWISRYAYAIEYDFINPSHMNHTLESMVQANLFTAGQINGTSGYEEAAAQGLLAGINAAARALGREPRVIHRWDAYLGVMIDDLITRPLSEPYRMMPSFVEHRLRLRCDNADIRLTPLAMELGLISQQRWKKFNHYSDLISEEMERLRKWRIPASPALSRLAETVGHAFGRQLTAADLLRLDNVSYCQLEDFGYTISRTLPSSALEHIRIELKYEGYVSRHDAEIRRQKRLEAMKIPADLNLADLQGISFRARTSLAFRRPVTIGQASRYEGVSPSDVTVIIQMVEAHRRKNSGNSLSDVSPGMEENRCGNSHLPDSEVPGSHGI</sequence>
<dbReference type="GO" id="GO:0030488">
    <property type="term" value="P:tRNA methylation"/>
    <property type="evidence" value="ECO:0007669"/>
    <property type="project" value="TreeGrafter"/>
</dbReference>
<evidence type="ECO:0000256" key="9">
    <source>
        <dbReference type="ARBA" id="ARBA00031800"/>
    </source>
</evidence>
<dbReference type="PROSITE" id="PS01281">
    <property type="entry name" value="GIDA_2"/>
    <property type="match status" value="1"/>
</dbReference>
<feature type="region of interest" description="Disordered" evidence="10">
    <location>
        <begin position="626"/>
        <end position="659"/>
    </location>
</feature>
<evidence type="ECO:0000259" key="11">
    <source>
        <dbReference type="SMART" id="SM01228"/>
    </source>
</evidence>
<dbReference type="Pfam" id="PF13932">
    <property type="entry name" value="SAM_GIDA_C"/>
    <property type="match status" value="1"/>
</dbReference>
<dbReference type="InterPro" id="IPR002218">
    <property type="entry name" value="MnmG-rel"/>
</dbReference>
<keyword evidence="4" id="KW-0285">Flavoprotein</keyword>
<dbReference type="InterPro" id="IPR020595">
    <property type="entry name" value="MnmG-rel_CS"/>
</dbReference>
<dbReference type="EMBL" id="PGXC01000001">
    <property type="protein sequence ID" value="PKK92057.1"/>
    <property type="molecule type" value="Genomic_DNA"/>
</dbReference>
<dbReference type="SMART" id="SM01228">
    <property type="entry name" value="GIDA_assoc_3"/>
    <property type="match status" value="1"/>
</dbReference>
<dbReference type="InterPro" id="IPR036188">
    <property type="entry name" value="FAD/NAD-bd_sf"/>
</dbReference>
<evidence type="ECO:0000313" key="13">
    <source>
        <dbReference type="Proteomes" id="UP000233256"/>
    </source>
</evidence>
<protein>
    <recommendedName>
        <fullName evidence="3">tRNA uridine 5-carboxymethylaminomethyl modification enzyme MnmG</fullName>
    </recommendedName>
    <alternativeName>
        <fullName evidence="9">Glucose-inhibited division protein A</fullName>
    </alternativeName>
</protein>
<evidence type="ECO:0000313" key="12">
    <source>
        <dbReference type="EMBL" id="PKK92057.1"/>
    </source>
</evidence>
<evidence type="ECO:0000256" key="6">
    <source>
        <dbReference type="ARBA" id="ARBA00022827"/>
    </source>
</evidence>
<organism evidence="12 13">
    <name type="scientific">Candidatus Wallbacteria bacterium HGW-Wallbacteria-1</name>
    <dbReference type="NCBI Taxonomy" id="2013854"/>
    <lineage>
        <taxon>Bacteria</taxon>
        <taxon>Candidatus Walliibacteriota</taxon>
    </lineage>
</organism>
<evidence type="ECO:0000256" key="2">
    <source>
        <dbReference type="ARBA" id="ARBA00007653"/>
    </source>
</evidence>